<dbReference type="EMBL" id="FMSH01000308">
    <property type="protein sequence ID" value="SCU77567.1"/>
    <property type="molecule type" value="Genomic_DNA"/>
</dbReference>
<evidence type="ECO:0000313" key="2">
    <source>
        <dbReference type="EMBL" id="SCU77567.1"/>
    </source>
</evidence>
<accession>A0A1K0IJ30</accession>
<evidence type="ECO:0000256" key="1">
    <source>
        <dbReference type="SAM" id="SignalP"/>
    </source>
</evidence>
<protein>
    <recommendedName>
        <fullName evidence="3">Pilus assembly protein</fullName>
    </recommendedName>
</protein>
<evidence type="ECO:0008006" key="3">
    <source>
        <dbReference type="Google" id="ProtNLM"/>
    </source>
</evidence>
<organism evidence="2">
    <name type="scientific">Cupriavidus necator</name>
    <name type="common">Alcaligenes eutrophus</name>
    <name type="synonym">Ralstonia eutropha</name>
    <dbReference type="NCBI Taxonomy" id="106590"/>
    <lineage>
        <taxon>Bacteria</taxon>
        <taxon>Pseudomonadati</taxon>
        <taxon>Pseudomonadota</taxon>
        <taxon>Betaproteobacteria</taxon>
        <taxon>Burkholderiales</taxon>
        <taxon>Burkholderiaceae</taxon>
        <taxon>Cupriavidus</taxon>
    </lineage>
</organism>
<name>A0A1K0IJ30_CUPNE</name>
<gene>
    <name evidence="2" type="ORF">CNECB9_3760048</name>
</gene>
<dbReference type="AlphaFoldDB" id="A0A1K0IJ30"/>
<feature type="chain" id="PRO_5012046445" description="Pilus assembly protein" evidence="1">
    <location>
        <begin position="28"/>
        <end position="159"/>
    </location>
</feature>
<proteinExistence type="predicted"/>
<sequence length="159" mass="15631">MGFLIMPIATVLFCLGFVAQLAQLSQAAPGAGVPGRMEAVATVTAQQAQAYGAACIAAAGATPGLVGASVVPVLPAGMVTPVGAGCMAVVNAAGGRDVYGYVRVSSGAGGSLLGTTQGSLAWFRVRSQGTAVNLATGMAYSVPANIPVGALVHWVQLNT</sequence>
<feature type="signal peptide" evidence="1">
    <location>
        <begin position="1"/>
        <end position="27"/>
    </location>
</feature>
<reference evidence="2" key="1">
    <citation type="submission" date="2016-09" db="EMBL/GenBank/DDBJ databases">
        <authorList>
            <person name="Capua I."/>
            <person name="De Benedictis P."/>
            <person name="Joannis T."/>
            <person name="Lombin L.H."/>
            <person name="Cattoli G."/>
        </authorList>
    </citation>
    <scope>NUCLEOTIDE SEQUENCE</scope>
    <source>
        <strain evidence="2">B9</strain>
    </source>
</reference>
<dbReference type="RefSeq" id="WP_340526916.1">
    <property type="nucleotide sequence ID" value="NZ_FMSH01000308.1"/>
</dbReference>
<keyword evidence="1" id="KW-0732">Signal</keyword>